<accession>A0ABP4EGF3</accession>
<dbReference type="Proteomes" id="UP001499987">
    <property type="component" value="Unassembled WGS sequence"/>
</dbReference>
<comment type="caution">
    <text evidence="2">The sequence shown here is derived from an EMBL/GenBank/DDBJ whole genome shotgun (WGS) entry which is preliminary data.</text>
</comment>
<sequence>MSSVYETPAVPASDTAVDLNAYLLEPGYVVAPLDGRVVAVPLQPAPTTPALIPALVDGKVIAVPVHNPLATAQTAAEQAQPTPALSFAAVPQSAADPGLPRAVRDCVLYGSLAALAAGGAVWMLGAAVGEVAPHADQLGHVLKWAAIAVAAVVVGVACLLGKLRSLTSSTTGAGAGATASGDGASASGTVLALVHRTHQTTIGRQSAGWRGSITNNNG</sequence>
<reference evidence="3" key="1">
    <citation type="journal article" date="2019" name="Int. J. Syst. Evol. Microbiol.">
        <title>The Global Catalogue of Microorganisms (GCM) 10K type strain sequencing project: providing services to taxonomists for standard genome sequencing and annotation.</title>
        <authorList>
            <consortium name="The Broad Institute Genomics Platform"/>
            <consortium name="The Broad Institute Genome Sequencing Center for Infectious Disease"/>
            <person name="Wu L."/>
            <person name="Ma J."/>
        </authorList>
    </citation>
    <scope>NUCLEOTIDE SEQUENCE [LARGE SCALE GENOMIC DNA]</scope>
    <source>
        <strain evidence="3">JCM 13002</strain>
    </source>
</reference>
<keyword evidence="3" id="KW-1185">Reference proteome</keyword>
<evidence type="ECO:0000313" key="3">
    <source>
        <dbReference type="Proteomes" id="UP001499987"/>
    </source>
</evidence>
<protein>
    <submittedName>
        <fullName evidence="2">Uncharacterized protein</fullName>
    </submittedName>
</protein>
<dbReference type="RefSeq" id="WP_344626622.1">
    <property type="nucleotide sequence ID" value="NZ_BAAALD010000072.1"/>
</dbReference>
<organism evidence="2 3">
    <name type="scientific">Kitasatospora arboriphila</name>
    <dbReference type="NCBI Taxonomy" id="258052"/>
    <lineage>
        <taxon>Bacteria</taxon>
        <taxon>Bacillati</taxon>
        <taxon>Actinomycetota</taxon>
        <taxon>Actinomycetes</taxon>
        <taxon>Kitasatosporales</taxon>
        <taxon>Streptomycetaceae</taxon>
        <taxon>Kitasatospora</taxon>
    </lineage>
</organism>
<keyword evidence="1" id="KW-1133">Transmembrane helix</keyword>
<dbReference type="EMBL" id="BAAALD010000072">
    <property type="protein sequence ID" value="GAA1108309.1"/>
    <property type="molecule type" value="Genomic_DNA"/>
</dbReference>
<keyword evidence="1" id="KW-0812">Transmembrane</keyword>
<feature type="transmembrane region" description="Helical" evidence="1">
    <location>
        <begin position="106"/>
        <end position="129"/>
    </location>
</feature>
<name>A0ABP4EGF3_9ACTN</name>
<evidence type="ECO:0000256" key="1">
    <source>
        <dbReference type="SAM" id="Phobius"/>
    </source>
</evidence>
<gene>
    <name evidence="2" type="ORF">GCM10009663_57670</name>
</gene>
<proteinExistence type="predicted"/>
<keyword evidence="1" id="KW-0472">Membrane</keyword>
<evidence type="ECO:0000313" key="2">
    <source>
        <dbReference type="EMBL" id="GAA1108309.1"/>
    </source>
</evidence>
<feature type="transmembrane region" description="Helical" evidence="1">
    <location>
        <begin position="141"/>
        <end position="160"/>
    </location>
</feature>